<evidence type="ECO:0000256" key="1">
    <source>
        <dbReference type="SAM" id="MobiDB-lite"/>
    </source>
</evidence>
<proteinExistence type="predicted"/>
<evidence type="ECO:0000256" key="2">
    <source>
        <dbReference type="SAM" id="Phobius"/>
    </source>
</evidence>
<keyword evidence="4" id="KW-1185">Reference proteome</keyword>
<organism evidence="3 4">
    <name type="scientific">Nesidiocoris tenuis</name>
    <dbReference type="NCBI Taxonomy" id="355587"/>
    <lineage>
        <taxon>Eukaryota</taxon>
        <taxon>Metazoa</taxon>
        <taxon>Ecdysozoa</taxon>
        <taxon>Arthropoda</taxon>
        <taxon>Hexapoda</taxon>
        <taxon>Insecta</taxon>
        <taxon>Pterygota</taxon>
        <taxon>Neoptera</taxon>
        <taxon>Paraneoptera</taxon>
        <taxon>Hemiptera</taxon>
        <taxon>Heteroptera</taxon>
        <taxon>Panheteroptera</taxon>
        <taxon>Cimicomorpha</taxon>
        <taxon>Miridae</taxon>
        <taxon>Dicyphina</taxon>
        <taxon>Nesidiocoris</taxon>
    </lineage>
</organism>
<keyword evidence="2" id="KW-0812">Transmembrane</keyword>
<sequence length="494" mass="56027">MSLIFCSIVSLTSISIMSLTFSSIVSLTSISIKSLTFCSIVSLTSISIVSLTFCTIVSLTSFSIMSLSFFFIVSLTTISVMRLSFGFICKFEFLLGDASEERLFSQQNLCISILEGRLLPFSPEHGRLHCPVRSNGLPRGYLYVTFSMNRISKLKLLEIVPINLGYRCEEFNFFIKSLSRKFAEPLNPRRLDAVKITSGCSSSAQKSEIERSHAAEVLRDLSRATRTIVWRTLRYCRYIGVSILFFRYHRYLYRYFTYDIIVVSILSHDNIEKLNLASGRNRSNCGRRRSQSDRNQQESDRNRVKSGRNRIDSVRRCCWRQPNFPPRPTRISRLCLAVSSFIYEGRVLRIQRKTSGQGWPALSETGKGWLSTRVGSPQCLPWTPRPTGTAAGPYLYSIASLSGADNAFSSEPENALSAFARCLTLARTLFILLLNLCLAQYIQPLARSEGLSDAAILPRSFECIGYWASPQRRNETETEEFTRWIYGSNTTHMS</sequence>
<keyword evidence="2" id="KW-1133">Transmembrane helix</keyword>
<evidence type="ECO:0000313" key="4">
    <source>
        <dbReference type="Proteomes" id="UP000479000"/>
    </source>
</evidence>
<protein>
    <submittedName>
        <fullName evidence="3">Uncharacterized protein</fullName>
    </submittedName>
</protein>
<dbReference type="AlphaFoldDB" id="A0A6H5G7L6"/>
<feature type="transmembrane region" description="Helical" evidence="2">
    <location>
        <begin position="64"/>
        <end position="85"/>
    </location>
</feature>
<dbReference type="EMBL" id="CADCXU010006646">
    <property type="protein sequence ID" value="CAA9998194.1"/>
    <property type="molecule type" value="Genomic_DNA"/>
</dbReference>
<keyword evidence="2" id="KW-0472">Membrane</keyword>
<dbReference type="Proteomes" id="UP000479000">
    <property type="component" value="Unassembled WGS sequence"/>
</dbReference>
<gene>
    <name evidence="3" type="ORF">NTEN_LOCUS4477</name>
</gene>
<feature type="region of interest" description="Disordered" evidence="1">
    <location>
        <begin position="282"/>
        <end position="308"/>
    </location>
</feature>
<accession>A0A6H5G7L6</accession>
<feature type="transmembrane region" description="Helical" evidence="2">
    <location>
        <begin position="32"/>
        <end position="57"/>
    </location>
</feature>
<evidence type="ECO:0000313" key="3">
    <source>
        <dbReference type="EMBL" id="CAA9998194.1"/>
    </source>
</evidence>
<name>A0A6H5G7L6_9HEMI</name>
<feature type="compositionally biased region" description="Basic and acidic residues" evidence="1">
    <location>
        <begin position="290"/>
        <end position="308"/>
    </location>
</feature>
<reference evidence="3 4" key="1">
    <citation type="submission" date="2020-02" db="EMBL/GenBank/DDBJ databases">
        <authorList>
            <person name="Ferguson B K."/>
        </authorList>
    </citation>
    <scope>NUCLEOTIDE SEQUENCE [LARGE SCALE GENOMIC DNA]</scope>
</reference>